<gene>
    <name evidence="2" type="ORF">LAESUDRAFT_736996</name>
</gene>
<dbReference type="PANTHER" id="PTHR43539">
    <property type="entry name" value="FLAVIN-BINDING MONOOXYGENASE-LIKE PROTEIN (AFU_ORTHOLOGUE AFUA_4G09220)"/>
    <property type="match status" value="1"/>
</dbReference>
<dbReference type="Gene3D" id="3.50.50.60">
    <property type="entry name" value="FAD/NAD(P)-binding domain"/>
    <property type="match status" value="2"/>
</dbReference>
<dbReference type="RefSeq" id="XP_040763999.1">
    <property type="nucleotide sequence ID" value="XM_040910746.1"/>
</dbReference>
<dbReference type="GeneID" id="63827775"/>
<dbReference type="PANTHER" id="PTHR43539:SF68">
    <property type="entry name" value="FLAVIN-BINDING MONOOXYGENASE-LIKE PROTEIN (AFU_ORTHOLOGUE AFUA_4G09220)"/>
    <property type="match status" value="1"/>
</dbReference>
<evidence type="ECO:0000313" key="3">
    <source>
        <dbReference type="Proteomes" id="UP000076871"/>
    </source>
</evidence>
<dbReference type="GO" id="GO:0004497">
    <property type="term" value="F:monooxygenase activity"/>
    <property type="evidence" value="ECO:0007669"/>
    <property type="project" value="TreeGrafter"/>
</dbReference>
<keyword evidence="1" id="KW-0560">Oxidoreductase</keyword>
<name>A0A165E581_9APHY</name>
<dbReference type="OrthoDB" id="74360at2759"/>
<evidence type="ECO:0000256" key="1">
    <source>
        <dbReference type="ARBA" id="ARBA00023002"/>
    </source>
</evidence>
<dbReference type="InParanoid" id="A0A165E581"/>
<dbReference type="InterPro" id="IPR036188">
    <property type="entry name" value="FAD/NAD-bd_sf"/>
</dbReference>
<protein>
    <submittedName>
        <fullName evidence="2">Nucleotide-binding domain-containing protein</fullName>
    </submittedName>
</protein>
<organism evidence="2 3">
    <name type="scientific">Laetiporus sulphureus 93-53</name>
    <dbReference type="NCBI Taxonomy" id="1314785"/>
    <lineage>
        <taxon>Eukaryota</taxon>
        <taxon>Fungi</taxon>
        <taxon>Dikarya</taxon>
        <taxon>Basidiomycota</taxon>
        <taxon>Agaricomycotina</taxon>
        <taxon>Agaricomycetes</taxon>
        <taxon>Polyporales</taxon>
        <taxon>Laetiporus</taxon>
    </lineage>
</organism>
<dbReference type="InterPro" id="IPR050982">
    <property type="entry name" value="Auxin_biosynth/cation_transpt"/>
</dbReference>
<sequence length="557" mass="60980">MSPVEQNNAAPSVATTWLERLEAASVAGNVEAFVCLWVTDDLLCFSWDLRCLNGREKITSYLVEPSGENETTRLSLACLYDFRVASASTLGPPLFSINPYNPAARGVQGNFEFVLASPPGKGRGFLRLIEESPSEWKATTVLMCMDDITGHEESRTRPLGFYPDLSTWDEVLARRAAAISHDPTVLIAGDGLTGLTLAARLGRMGIGALVVEKDEHIGDVWRKRKTFPKFISKNKLADFLEAYATGEDLVIWTSSKLLPTPKYDEVTKRWTVTIDRKGEETIVRPKHIILATGIGKPHHRDASRFKGKRAVVIGAVRSVQGLCVMGTVTRLRIICIDFVHNGAESVTMIQRSATCVTAGSTTDKLVYSVTYNEKFDIEDADFANQSMPLRFALKLAAAGGTARQKAIDKELFEGLEKAGFRLTWQLEEGGPEVGVLGFVAERLAGGSLMDWGCGQLIIDGKVKVNHGNVNGLDEQNALFLDGSSIPADPAIANVIDLFGPSIMSKIGHEVWGLDDEGEFRACYRPSGQPGLWIAMGTFQHCRFLGKRLIQSEELGLK</sequence>
<keyword evidence="3" id="KW-1185">Reference proteome</keyword>
<dbReference type="AlphaFoldDB" id="A0A165E581"/>
<reference evidence="2 3" key="1">
    <citation type="journal article" date="2016" name="Mol. Biol. Evol.">
        <title>Comparative Genomics of Early-Diverging Mushroom-Forming Fungi Provides Insights into the Origins of Lignocellulose Decay Capabilities.</title>
        <authorList>
            <person name="Nagy L.G."/>
            <person name="Riley R."/>
            <person name="Tritt A."/>
            <person name="Adam C."/>
            <person name="Daum C."/>
            <person name="Floudas D."/>
            <person name="Sun H."/>
            <person name="Yadav J.S."/>
            <person name="Pangilinan J."/>
            <person name="Larsson K.H."/>
            <person name="Matsuura K."/>
            <person name="Barry K."/>
            <person name="Labutti K."/>
            <person name="Kuo R."/>
            <person name="Ohm R.A."/>
            <person name="Bhattacharya S.S."/>
            <person name="Shirouzu T."/>
            <person name="Yoshinaga Y."/>
            <person name="Martin F.M."/>
            <person name="Grigoriev I.V."/>
            <person name="Hibbett D.S."/>
        </authorList>
    </citation>
    <scope>NUCLEOTIDE SEQUENCE [LARGE SCALE GENOMIC DNA]</scope>
    <source>
        <strain evidence="2 3">93-53</strain>
    </source>
</reference>
<proteinExistence type="predicted"/>
<dbReference type="Proteomes" id="UP000076871">
    <property type="component" value="Unassembled WGS sequence"/>
</dbReference>
<dbReference type="STRING" id="1314785.A0A165E581"/>
<dbReference type="GO" id="GO:0050660">
    <property type="term" value="F:flavin adenine dinucleotide binding"/>
    <property type="evidence" value="ECO:0007669"/>
    <property type="project" value="TreeGrafter"/>
</dbReference>
<dbReference type="EMBL" id="KV427625">
    <property type="protein sequence ID" value="KZT06259.1"/>
    <property type="molecule type" value="Genomic_DNA"/>
</dbReference>
<dbReference type="SUPFAM" id="SSF51971">
    <property type="entry name" value="Nucleotide-binding domain"/>
    <property type="match status" value="1"/>
</dbReference>
<accession>A0A165E581</accession>
<evidence type="ECO:0000313" key="2">
    <source>
        <dbReference type="EMBL" id="KZT06259.1"/>
    </source>
</evidence>